<sequence length="183" mass="20999">MKGTIIEKGTQRAARHCPQERPRVVFQVSVGSLGETLFWASFLFWVLDLYETLVERLYTVVLTDHHVLFLRTGRVFHRVKRVKYAIPRGQFHEMFGDMTWDGEGEARFRLRLPRGRRRRKANVALAWQQEFHYFLTALAQDHQPQGQQRVQAQGGYGVPQAGHGPGHGPGQRQAYGPGPPAQR</sequence>
<feature type="compositionally biased region" description="Low complexity" evidence="1">
    <location>
        <begin position="144"/>
        <end position="153"/>
    </location>
</feature>
<evidence type="ECO:0000313" key="3">
    <source>
        <dbReference type="Proteomes" id="UP000278673"/>
    </source>
</evidence>
<dbReference type="Proteomes" id="UP000278673">
    <property type="component" value="Unassembled WGS sequence"/>
</dbReference>
<feature type="region of interest" description="Disordered" evidence="1">
    <location>
        <begin position="144"/>
        <end position="183"/>
    </location>
</feature>
<dbReference type="EMBL" id="RFFJ01000049">
    <property type="protein sequence ID" value="RMI41137.1"/>
    <property type="molecule type" value="Genomic_DNA"/>
</dbReference>
<evidence type="ECO:0000313" key="2">
    <source>
        <dbReference type="EMBL" id="RMI41137.1"/>
    </source>
</evidence>
<comment type="caution">
    <text evidence="2">The sequence shown here is derived from an EMBL/GenBank/DDBJ whole genome shotgun (WGS) entry which is preliminary data.</text>
</comment>
<keyword evidence="3" id="KW-1185">Reference proteome</keyword>
<organism evidence="2 3">
    <name type="scientific">Streptomyces triticirhizae</name>
    <dbReference type="NCBI Taxonomy" id="2483353"/>
    <lineage>
        <taxon>Bacteria</taxon>
        <taxon>Bacillati</taxon>
        <taxon>Actinomycetota</taxon>
        <taxon>Actinomycetes</taxon>
        <taxon>Kitasatosporales</taxon>
        <taxon>Streptomycetaceae</taxon>
        <taxon>Streptomyces</taxon>
    </lineage>
</organism>
<reference evidence="2 3" key="1">
    <citation type="submission" date="2018-10" db="EMBL/GenBank/DDBJ databases">
        <title>Isolation, diversity and antifungal activity of actinobacteria from wheat.</title>
        <authorList>
            <person name="Han C."/>
        </authorList>
    </citation>
    <scope>NUCLEOTIDE SEQUENCE [LARGE SCALE GENOMIC DNA]</scope>
    <source>
        <strain evidence="2 3">NEAU-YY642</strain>
    </source>
</reference>
<accession>A0A3M2LUW1</accession>
<protein>
    <submittedName>
        <fullName evidence="2">Uncharacterized protein</fullName>
    </submittedName>
</protein>
<proteinExistence type="predicted"/>
<dbReference type="RefSeq" id="WP_122183759.1">
    <property type="nucleotide sequence ID" value="NZ_RFFJ01000049.1"/>
</dbReference>
<gene>
    <name evidence="2" type="ORF">EBN88_11615</name>
</gene>
<dbReference type="AlphaFoldDB" id="A0A3M2LUW1"/>
<evidence type="ECO:0000256" key="1">
    <source>
        <dbReference type="SAM" id="MobiDB-lite"/>
    </source>
</evidence>
<name>A0A3M2LUW1_9ACTN</name>